<dbReference type="EMBL" id="JUFZ01000039">
    <property type="protein sequence ID" value="KIC09151.1"/>
    <property type="molecule type" value="Genomic_DNA"/>
</dbReference>
<sequence length="46" mass="5111">MSRCIGHGSLIDKTKGRLKTWKQVSDDLSFDMLDSINPVCHPHADG</sequence>
<reference evidence="1 2" key="1">
    <citation type="submission" date="2014-12" db="EMBL/GenBank/DDBJ databases">
        <title>Genome sequence of Morococcus cerebrosus.</title>
        <authorList>
            <person name="Shin S.-K."/>
            <person name="Yi H."/>
        </authorList>
    </citation>
    <scope>NUCLEOTIDE SEQUENCE [LARGE SCALE GENOMIC DNA]</scope>
    <source>
        <strain evidence="1 2">CIP 81.93</strain>
    </source>
</reference>
<protein>
    <submittedName>
        <fullName evidence="1">Uncharacterized protein</fullName>
    </submittedName>
</protein>
<dbReference type="Proteomes" id="UP000031390">
    <property type="component" value="Unassembled WGS sequence"/>
</dbReference>
<comment type="caution">
    <text evidence="1">The sequence shown here is derived from an EMBL/GenBank/DDBJ whole genome shotgun (WGS) entry which is preliminary data.</text>
</comment>
<organism evidence="1 2">
    <name type="scientific">Morococcus cerebrosus</name>
    <dbReference type="NCBI Taxonomy" id="1056807"/>
    <lineage>
        <taxon>Bacteria</taxon>
        <taxon>Pseudomonadati</taxon>
        <taxon>Pseudomonadota</taxon>
        <taxon>Betaproteobacteria</taxon>
        <taxon>Neisseriales</taxon>
        <taxon>Neisseriaceae</taxon>
        <taxon>Morococcus</taxon>
    </lineage>
</organism>
<gene>
    <name evidence="1" type="ORF">MCC93_09660</name>
</gene>
<dbReference type="PATRIC" id="fig|1056807.3.peg.931"/>
<name>A0A0C1GUT6_9NEIS</name>
<evidence type="ECO:0000313" key="1">
    <source>
        <dbReference type="EMBL" id="KIC09151.1"/>
    </source>
</evidence>
<evidence type="ECO:0000313" key="2">
    <source>
        <dbReference type="Proteomes" id="UP000031390"/>
    </source>
</evidence>
<accession>A0A0C1GUT6</accession>
<proteinExistence type="predicted"/>
<dbReference type="AlphaFoldDB" id="A0A0C1GUT6"/>